<dbReference type="InterPro" id="IPR025718">
    <property type="entry name" value="SAP30_Sin3-bd"/>
</dbReference>
<comment type="similarity">
    <text evidence="2">Belongs to the SAP30 family.</text>
</comment>
<dbReference type="AlphaFoldDB" id="A0AAE0H3T3"/>
<dbReference type="GO" id="GO:0000118">
    <property type="term" value="C:histone deacetylase complex"/>
    <property type="evidence" value="ECO:0007669"/>
    <property type="project" value="TreeGrafter"/>
</dbReference>
<keyword evidence="3" id="KW-0678">Repressor</keyword>
<evidence type="ECO:0000259" key="8">
    <source>
        <dbReference type="Pfam" id="PF13867"/>
    </source>
</evidence>
<name>A0AAE0H3T3_9CHLO</name>
<gene>
    <name evidence="9" type="ORF">CYMTET_3191</name>
</gene>
<evidence type="ECO:0000256" key="4">
    <source>
        <dbReference type="ARBA" id="ARBA00023015"/>
    </source>
</evidence>
<evidence type="ECO:0000313" key="9">
    <source>
        <dbReference type="EMBL" id="KAK3289379.1"/>
    </source>
</evidence>
<dbReference type="EMBL" id="LGRX02000154">
    <property type="protein sequence ID" value="KAK3289379.1"/>
    <property type="molecule type" value="Genomic_DNA"/>
</dbReference>
<keyword evidence="4" id="KW-0805">Transcription regulation</keyword>
<sequence length="227" mass="24906">MSVVDESRSHLPTNEPDNSDEEGSDEEELPLLPRHTKVLVTGNNRTKTALVGLHGIVKKAVGLGGWHWLVLSTGEEIRLQRNALSVLEPPPPEDMEDEEEDRNQGSDDTAIAQEQQCDKTRRKRIKPSAVAESSMNVGGIGKSVAMRRSSDRKRDVVCGSINLAKLDTGSLRRYRRFYKLELGPNSSKEQLVSAVTQHFNAQSVEETNVLAGLVVALQSGSIAGRRA</sequence>
<dbReference type="Proteomes" id="UP001190700">
    <property type="component" value="Unassembled WGS sequence"/>
</dbReference>
<dbReference type="PANTHER" id="PTHR13286">
    <property type="entry name" value="SAP30"/>
    <property type="match status" value="1"/>
</dbReference>
<keyword evidence="5" id="KW-0804">Transcription</keyword>
<feature type="compositionally biased region" description="Acidic residues" evidence="7">
    <location>
        <begin position="17"/>
        <end position="29"/>
    </location>
</feature>
<evidence type="ECO:0000256" key="1">
    <source>
        <dbReference type="ARBA" id="ARBA00004123"/>
    </source>
</evidence>
<feature type="domain" description="Histone deacetylase complex subunit SAP30 Sin3 binding" evidence="8">
    <location>
        <begin position="166"/>
        <end position="212"/>
    </location>
</feature>
<evidence type="ECO:0000256" key="3">
    <source>
        <dbReference type="ARBA" id="ARBA00022491"/>
    </source>
</evidence>
<comment type="subcellular location">
    <subcellularLocation>
        <location evidence="1">Nucleus</location>
    </subcellularLocation>
</comment>
<protein>
    <recommendedName>
        <fullName evidence="8">Histone deacetylase complex subunit SAP30 Sin3 binding domain-containing protein</fullName>
    </recommendedName>
</protein>
<evidence type="ECO:0000256" key="2">
    <source>
        <dbReference type="ARBA" id="ARBA00006283"/>
    </source>
</evidence>
<keyword evidence="10" id="KW-1185">Reference proteome</keyword>
<evidence type="ECO:0000256" key="5">
    <source>
        <dbReference type="ARBA" id="ARBA00023163"/>
    </source>
</evidence>
<dbReference type="Pfam" id="PF13867">
    <property type="entry name" value="SAP30_Sin3_bdg"/>
    <property type="match status" value="1"/>
</dbReference>
<dbReference type="InterPro" id="IPR024145">
    <property type="entry name" value="His_deAcase_SAP30/SAP30L"/>
</dbReference>
<accession>A0AAE0H3T3</accession>
<reference evidence="9 10" key="1">
    <citation type="journal article" date="2015" name="Genome Biol. Evol.">
        <title>Comparative Genomics of a Bacterivorous Green Alga Reveals Evolutionary Causalities and Consequences of Phago-Mixotrophic Mode of Nutrition.</title>
        <authorList>
            <person name="Burns J.A."/>
            <person name="Paasch A."/>
            <person name="Narechania A."/>
            <person name="Kim E."/>
        </authorList>
    </citation>
    <scope>NUCLEOTIDE SEQUENCE [LARGE SCALE GENOMIC DNA]</scope>
    <source>
        <strain evidence="9 10">PLY_AMNH</strain>
    </source>
</reference>
<proteinExistence type="inferred from homology"/>
<feature type="region of interest" description="Disordered" evidence="7">
    <location>
        <begin position="1"/>
        <end position="36"/>
    </location>
</feature>
<feature type="compositionally biased region" description="Acidic residues" evidence="7">
    <location>
        <begin position="91"/>
        <end position="101"/>
    </location>
</feature>
<dbReference type="Gene3D" id="6.10.160.20">
    <property type="match status" value="1"/>
</dbReference>
<organism evidence="9 10">
    <name type="scientific">Cymbomonas tetramitiformis</name>
    <dbReference type="NCBI Taxonomy" id="36881"/>
    <lineage>
        <taxon>Eukaryota</taxon>
        <taxon>Viridiplantae</taxon>
        <taxon>Chlorophyta</taxon>
        <taxon>Pyramimonadophyceae</taxon>
        <taxon>Pyramimonadales</taxon>
        <taxon>Pyramimonadaceae</taxon>
        <taxon>Cymbomonas</taxon>
    </lineage>
</organism>
<feature type="region of interest" description="Disordered" evidence="7">
    <location>
        <begin position="82"/>
        <end position="132"/>
    </location>
</feature>
<evidence type="ECO:0000313" key="10">
    <source>
        <dbReference type="Proteomes" id="UP001190700"/>
    </source>
</evidence>
<keyword evidence="6" id="KW-0539">Nucleus</keyword>
<evidence type="ECO:0000256" key="7">
    <source>
        <dbReference type="SAM" id="MobiDB-lite"/>
    </source>
</evidence>
<comment type="caution">
    <text evidence="9">The sequence shown here is derived from an EMBL/GenBank/DDBJ whole genome shotgun (WGS) entry which is preliminary data.</text>
</comment>
<dbReference type="GO" id="GO:0006355">
    <property type="term" value="P:regulation of DNA-templated transcription"/>
    <property type="evidence" value="ECO:0007669"/>
    <property type="project" value="TreeGrafter"/>
</dbReference>
<dbReference type="InterPro" id="IPR038291">
    <property type="entry name" value="SAP30_C_sf"/>
</dbReference>
<dbReference type="PANTHER" id="PTHR13286:SF6">
    <property type="entry name" value="HISTONE DEACETYLASE COMPLEX SUBUNIT SAP30L-RELATED"/>
    <property type="match status" value="1"/>
</dbReference>
<dbReference type="GO" id="GO:0003712">
    <property type="term" value="F:transcription coregulator activity"/>
    <property type="evidence" value="ECO:0007669"/>
    <property type="project" value="TreeGrafter"/>
</dbReference>
<evidence type="ECO:0000256" key="6">
    <source>
        <dbReference type="ARBA" id="ARBA00023242"/>
    </source>
</evidence>